<evidence type="ECO:0008006" key="4">
    <source>
        <dbReference type="Google" id="ProtNLM"/>
    </source>
</evidence>
<evidence type="ECO:0000313" key="3">
    <source>
        <dbReference type="Proteomes" id="UP001236507"/>
    </source>
</evidence>
<name>A0ABT6Y3H4_9BACT</name>
<comment type="caution">
    <text evidence="2">The sequence shown here is derived from an EMBL/GenBank/DDBJ whole genome shotgun (WGS) entry which is preliminary data.</text>
</comment>
<keyword evidence="1" id="KW-0472">Membrane</keyword>
<accession>A0ABT6Y3H4</accession>
<keyword evidence="1" id="KW-0812">Transmembrane</keyword>
<reference evidence="2 3" key="1">
    <citation type="submission" date="2023-05" db="EMBL/GenBank/DDBJ databases">
        <title>Novel species of genus Flectobacillus isolated from stream in China.</title>
        <authorList>
            <person name="Lu H."/>
        </authorList>
    </citation>
    <scope>NUCLEOTIDE SEQUENCE [LARGE SCALE GENOMIC DNA]</scope>
    <source>
        <strain evidence="2 3">KCTC 42575</strain>
    </source>
</reference>
<dbReference type="RefSeq" id="WP_283343378.1">
    <property type="nucleotide sequence ID" value="NZ_JASHIF010000002.1"/>
</dbReference>
<keyword evidence="1" id="KW-1133">Transmembrane helix</keyword>
<gene>
    <name evidence="2" type="ORF">QM524_02770</name>
</gene>
<sequence>MFKQFIDKVDGADIYMITSFLIFMAFFVLVSIYLFIMDKSYLNKMQNLPLEDSNQNELQDVISI</sequence>
<keyword evidence="3" id="KW-1185">Reference proteome</keyword>
<proteinExistence type="predicted"/>
<organism evidence="2 3">
    <name type="scientific">Flectobacillus roseus</name>
    <dbReference type="NCBI Taxonomy" id="502259"/>
    <lineage>
        <taxon>Bacteria</taxon>
        <taxon>Pseudomonadati</taxon>
        <taxon>Bacteroidota</taxon>
        <taxon>Cytophagia</taxon>
        <taxon>Cytophagales</taxon>
        <taxon>Flectobacillaceae</taxon>
        <taxon>Flectobacillus</taxon>
    </lineage>
</organism>
<dbReference type="EMBL" id="JASHIF010000002">
    <property type="protein sequence ID" value="MDI9858124.1"/>
    <property type="molecule type" value="Genomic_DNA"/>
</dbReference>
<evidence type="ECO:0000256" key="1">
    <source>
        <dbReference type="SAM" id="Phobius"/>
    </source>
</evidence>
<dbReference type="Proteomes" id="UP001236507">
    <property type="component" value="Unassembled WGS sequence"/>
</dbReference>
<protein>
    <recommendedName>
        <fullName evidence="4">CcoQ/FixQ family Cbb3-type cytochrome c oxidase assembly chaperone</fullName>
    </recommendedName>
</protein>
<evidence type="ECO:0000313" key="2">
    <source>
        <dbReference type="EMBL" id="MDI9858124.1"/>
    </source>
</evidence>
<feature type="transmembrane region" description="Helical" evidence="1">
    <location>
        <begin position="14"/>
        <end position="36"/>
    </location>
</feature>